<comment type="subcellular location">
    <subcellularLocation>
        <location evidence="1">Cell membrane</location>
        <topology evidence="1">Multi-pass membrane protein</topology>
    </subcellularLocation>
</comment>
<dbReference type="Proteomes" id="UP000177135">
    <property type="component" value="Unassembled WGS sequence"/>
</dbReference>
<dbReference type="InterPro" id="IPR050297">
    <property type="entry name" value="LipidA_mod_glycosyltrf_83"/>
</dbReference>
<feature type="domain" description="Glycosyltransferase RgtA/B/C/D-like" evidence="9">
    <location>
        <begin position="56"/>
        <end position="205"/>
    </location>
</feature>
<sequence length="476" mass="55374">MLIFIFWIIFIISHLVFLTSLPIFEDEAIYLYLADKIPENPLQFLFVYASSYGLLPMFGWLVSVFKLFLQDSLIAGRVLNVLLASTLIFWVVKIAQLFKMNKFFTFSAIILLIISPIIHLNSRVALLDTSILVFTAWYIYFTLKYLKERKFKDIFFLFFSVLAAILTKPTAVFGLIPVIYLLFLCYTKNKKRLLSGLIYITPAYLIPFIFLGLIIVIFGSQILGDSGSSLIFHQPLRDIMAKIKINIFLTSIWSKTYYLPFLLLPVFFIIFHKFIKNRNFYLLMVIWLISSVIFMITLNRFYYPRHILILSLPLIAIASAFLSEIPRKSATVIFLLLSLTKIQLGWDIITSISNAEIALEDKFEYFENYTSGQNINLISDYINELSYNQPITVWLDGSYVMEYGLRRATKNTNVIFKSFRLDDNLLQHSPGTVFKDTGRKTYVIVNRWEPINSQSLKLIKSFPVSFRHSQHLYLLP</sequence>
<accession>A0A1F5N0G0</accession>
<keyword evidence="7 8" id="KW-0472">Membrane</keyword>
<evidence type="ECO:0000256" key="1">
    <source>
        <dbReference type="ARBA" id="ARBA00004651"/>
    </source>
</evidence>
<dbReference type="InterPro" id="IPR038731">
    <property type="entry name" value="RgtA/B/C-like"/>
</dbReference>
<dbReference type="EMBL" id="MFEC01000019">
    <property type="protein sequence ID" value="OGE71073.1"/>
    <property type="molecule type" value="Genomic_DNA"/>
</dbReference>
<dbReference type="AlphaFoldDB" id="A0A1F5N0G0"/>
<gene>
    <name evidence="10" type="ORF">A2617_04015</name>
</gene>
<organism evidence="10 11">
    <name type="scientific">Candidatus Daviesbacteria bacterium RIFOXYD1_FULL_41_10</name>
    <dbReference type="NCBI Taxonomy" id="1797801"/>
    <lineage>
        <taxon>Bacteria</taxon>
        <taxon>Candidatus Daviesiibacteriota</taxon>
    </lineage>
</organism>
<feature type="transmembrane region" description="Helical" evidence="8">
    <location>
        <begin position="45"/>
        <end position="68"/>
    </location>
</feature>
<feature type="transmembrane region" description="Helical" evidence="8">
    <location>
        <begin position="103"/>
        <end position="119"/>
    </location>
</feature>
<evidence type="ECO:0000256" key="6">
    <source>
        <dbReference type="ARBA" id="ARBA00022989"/>
    </source>
</evidence>
<evidence type="ECO:0000313" key="10">
    <source>
        <dbReference type="EMBL" id="OGE71073.1"/>
    </source>
</evidence>
<evidence type="ECO:0000259" key="9">
    <source>
        <dbReference type="Pfam" id="PF13231"/>
    </source>
</evidence>
<dbReference type="GO" id="GO:0005886">
    <property type="term" value="C:plasma membrane"/>
    <property type="evidence" value="ECO:0007669"/>
    <property type="project" value="UniProtKB-SubCell"/>
</dbReference>
<dbReference type="GO" id="GO:0016763">
    <property type="term" value="F:pentosyltransferase activity"/>
    <property type="evidence" value="ECO:0007669"/>
    <property type="project" value="TreeGrafter"/>
</dbReference>
<dbReference type="Pfam" id="PF13231">
    <property type="entry name" value="PMT_2"/>
    <property type="match status" value="1"/>
</dbReference>
<keyword evidence="2" id="KW-1003">Cell membrane</keyword>
<proteinExistence type="predicted"/>
<protein>
    <recommendedName>
        <fullName evidence="9">Glycosyltransferase RgtA/B/C/D-like domain-containing protein</fullName>
    </recommendedName>
</protein>
<feature type="transmembrane region" description="Helical" evidence="8">
    <location>
        <begin position="280"/>
        <end position="299"/>
    </location>
</feature>
<evidence type="ECO:0000256" key="3">
    <source>
        <dbReference type="ARBA" id="ARBA00022676"/>
    </source>
</evidence>
<dbReference type="GO" id="GO:0009103">
    <property type="term" value="P:lipopolysaccharide biosynthetic process"/>
    <property type="evidence" value="ECO:0007669"/>
    <property type="project" value="UniProtKB-ARBA"/>
</dbReference>
<feature type="transmembrane region" description="Helical" evidence="8">
    <location>
        <begin position="306"/>
        <end position="323"/>
    </location>
</feature>
<keyword evidence="6 8" id="KW-1133">Transmembrane helix</keyword>
<feature type="transmembrane region" description="Helical" evidence="8">
    <location>
        <begin position="125"/>
        <end position="143"/>
    </location>
</feature>
<keyword evidence="4" id="KW-0808">Transferase</keyword>
<feature type="transmembrane region" description="Helical" evidence="8">
    <location>
        <begin position="155"/>
        <end position="183"/>
    </location>
</feature>
<dbReference type="PANTHER" id="PTHR33908:SF11">
    <property type="entry name" value="MEMBRANE PROTEIN"/>
    <property type="match status" value="1"/>
</dbReference>
<evidence type="ECO:0000313" key="11">
    <source>
        <dbReference type="Proteomes" id="UP000177135"/>
    </source>
</evidence>
<evidence type="ECO:0000256" key="4">
    <source>
        <dbReference type="ARBA" id="ARBA00022679"/>
    </source>
</evidence>
<keyword evidence="3" id="KW-0328">Glycosyltransferase</keyword>
<evidence type="ECO:0000256" key="5">
    <source>
        <dbReference type="ARBA" id="ARBA00022692"/>
    </source>
</evidence>
<evidence type="ECO:0000256" key="7">
    <source>
        <dbReference type="ARBA" id="ARBA00023136"/>
    </source>
</evidence>
<feature type="transmembrane region" description="Helical" evidence="8">
    <location>
        <begin position="6"/>
        <end position="24"/>
    </location>
</feature>
<evidence type="ECO:0000256" key="8">
    <source>
        <dbReference type="SAM" id="Phobius"/>
    </source>
</evidence>
<evidence type="ECO:0000256" key="2">
    <source>
        <dbReference type="ARBA" id="ARBA00022475"/>
    </source>
</evidence>
<feature type="transmembrane region" description="Helical" evidence="8">
    <location>
        <begin position="203"/>
        <end position="224"/>
    </location>
</feature>
<keyword evidence="5 8" id="KW-0812">Transmembrane</keyword>
<feature type="transmembrane region" description="Helical" evidence="8">
    <location>
        <begin position="74"/>
        <end position="91"/>
    </location>
</feature>
<comment type="caution">
    <text evidence="10">The sequence shown here is derived from an EMBL/GenBank/DDBJ whole genome shotgun (WGS) entry which is preliminary data.</text>
</comment>
<dbReference type="PANTHER" id="PTHR33908">
    <property type="entry name" value="MANNOSYLTRANSFERASE YKCB-RELATED"/>
    <property type="match status" value="1"/>
</dbReference>
<name>A0A1F5N0G0_9BACT</name>
<reference evidence="10 11" key="1">
    <citation type="journal article" date="2016" name="Nat. Commun.">
        <title>Thousands of microbial genomes shed light on interconnected biogeochemical processes in an aquifer system.</title>
        <authorList>
            <person name="Anantharaman K."/>
            <person name="Brown C.T."/>
            <person name="Hug L.A."/>
            <person name="Sharon I."/>
            <person name="Castelle C.J."/>
            <person name="Probst A.J."/>
            <person name="Thomas B.C."/>
            <person name="Singh A."/>
            <person name="Wilkins M.J."/>
            <person name="Karaoz U."/>
            <person name="Brodie E.L."/>
            <person name="Williams K.H."/>
            <person name="Hubbard S.S."/>
            <person name="Banfield J.F."/>
        </authorList>
    </citation>
    <scope>NUCLEOTIDE SEQUENCE [LARGE SCALE GENOMIC DNA]</scope>
</reference>
<feature type="transmembrane region" description="Helical" evidence="8">
    <location>
        <begin position="245"/>
        <end position="268"/>
    </location>
</feature>